<accession>A0A8K0VAK8</accession>
<dbReference type="EMBL" id="JAESVN010000001">
    <property type="protein sequence ID" value="MBL4915717.1"/>
    <property type="molecule type" value="Genomic_DNA"/>
</dbReference>
<dbReference type="Proteomes" id="UP000648908">
    <property type="component" value="Unassembled WGS sequence"/>
</dbReference>
<evidence type="ECO:0000313" key="2">
    <source>
        <dbReference type="EMBL" id="MBL4915717.1"/>
    </source>
</evidence>
<comment type="caution">
    <text evidence="2">The sequence shown here is derived from an EMBL/GenBank/DDBJ whole genome shotgun (WGS) entry which is preliminary data.</text>
</comment>
<dbReference type="GO" id="GO:0015562">
    <property type="term" value="F:efflux transmembrane transporter activity"/>
    <property type="evidence" value="ECO:0007669"/>
    <property type="project" value="InterPro"/>
</dbReference>
<keyword evidence="1" id="KW-0175">Coiled coil</keyword>
<evidence type="ECO:0000313" key="3">
    <source>
        <dbReference type="Proteomes" id="UP000648908"/>
    </source>
</evidence>
<evidence type="ECO:0000256" key="1">
    <source>
        <dbReference type="SAM" id="Coils"/>
    </source>
</evidence>
<name>A0A8K0VAK8_9RHOB</name>
<dbReference type="RefSeq" id="WP_202686297.1">
    <property type="nucleotide sequence ID" value="NZ_JAESVN010000001.1"/>
</dbReference>
<sequence>MPGQPGTQAHGWGNPAMRLGLLASVLLLSGCMGVGLPGVAKQGSARATDALGPGQGQMALAMQDNAERGDARSTLIEGLIARQSVLPRDSAYARVADAILTANKGSAAAELRVARLKAEAKSKNWLPRIGPSVDLTSLGGLVASILVEQVIFDNGRRKAERDFAAADVEVAAVSLSSEMNLRVHEGLVHYVTTQKATQQAALAEAGVTKLRDYGRIMRLRVEGGMSDRSEERVIQQKIAEMSAIASADRQQAATAAAELAAMTDRPLTGLAGLPPVDALVAGTAPLTVLKAEGEGRRMVAEARMARAGLLPGLTASANVTEGGITSGLRGASDEGFGFGTGASLRALEATGEVAASRIDSARDEAARRIVALEREIAMLQAREAEGASVLRQTEASLAIFTEQYTLGRRPLMELVGLYETWARLQRDQAALPYDMALAQLRIGLENGVLVDGSRM</sequence>
<feature type="coiled-coil region" evidence="1">
    <location>
        <begin position="355"/>
        <end position="382"/>
    </location>
</feature>
<keyword evidence="3" id="KW-1185">Reference proteome</keyword>
<proteinExistence type="predicted"/>
<organism evidence="2 3">
    <name type="scientific">Szabonella alba</name>
    <dbReference type="NCBI Taxonomy" id="2804194"/>
    <lineage>
        <taxon>Bacteria</taxon>
        <taxon>Pseudomonadati</taxon>
        <taxon>Pseudomonadota</taxon>
        <taxon>Alphaproteobacteria</taxon>
        <taxon>Rhodobacterales</taxon>
        <taxon>Paracoccaceae</taxon>
        <taxon>Szabonella</taxon>
    </lineage>
</organism>
<protein>
    <submittedName>
        <fullName evidence="2">TolC family protein</fullName>
    </submittedName>
</protein>
<dbReference type="Gene3D" id="1.20.1600.10">
    <property type="entry name" value="Outer membrane efflux proteins (OEP)"/>
    <property type="match status" value="1"/>
</dbReference>
<dbReference type="AlphaFoldDB" id="A0A8K0VAK8"/>
<reference evidence="2" key="1">
    <citation type="submission" date="2021-01" db="EMBL/GenBank/DDBJ databases">
        <title>Tabrizicola alba sp. nov. a motile alkaliphilic bacterium isolated from a soda lake.</title>
        <authorList>
            <person name="Szuroczki S."/>
            <person name="Abbaszade G."/>
            <person name="Schumann P."/>
            <person name="Toth E."/>
        </authorList>
    </citation>
    <scope>NUCLEOTIDE SEQUENCE</scope>
    <source>
        <strain evidence="2">DMG-N-6</strain>
    </source>
</reference>
<gene>
    <name evidence="2" type="ORF">JL811_00665</name>
</gene>
<dbReference type="SUPFAM" id="SSF56954">
    <property type="entry name" value="Outer membrane efflux proteins (OEP)"/>
    <property type="match status" value="1"/>
</dbReference>